<feature type="compositionally biased region" description="Polar residues" evidence="1">
    <location>
        <begin position="483"/>
        <end position="500"/>
    </location>
</feature>
<keyword evidence="2" id="KW-1133">Transmembrane helix</keyword>
<dbReference type="Proteomes" id="UP000178912">
    <property type="component" value="Unassembled WGS sequence"/>
</dbReference>
<feature type="transmembrane region" description="Helical" evidence="2">
    <location>
        <begin position="108"/>
        <end position="132"/>
    </location>
</feature>
<evidence type="ECO:0000256" key="2">
    <source>
        <dbReference type="SAM" id="Phobius"/>
    </source>
</evidence>
<name>A0A1E1KG37_9HELO</name>
<sequence>MDPDPLHRPFFLPSSRPFSHPGSTSPAQIPLPNGHVRPHHAQRSARGKSNRAEKDQRSEAPNRCPEQTQGQETQSDLQTAACVSEEEGNFSGLDVPVARDHLRYFHRVLFPTVFAILFIIAATTLFIYTFGLKKAVSRRFMKTMGILFTTVIGLWVLVSLGLYFRAKHRAYCELERVDKARNKAQQELERDGAPPEPRQVSCPLRKRSIQAALYKAGRCGWLWATRQPTLLNEKWKAHRKAKAKKRQKAFGIKPNDEENIPPTPVPASASVGGLLDVADCSSKRISTFDNMPPSTYNQEAAPERSLPDRVLGKNKFKKNLLTPCEIEAKNQEKIDNMFRERKYATFDKSAQDFDVHDPVDRPVLQPRNSGLESKIFGAGRHYDGTGQAAISKSRSRAKPHNLAESSKIEDASTPNPQQYNEQIQDPRSARQPISKKPVGSSLRRPKVLGPRENLPVVEMPSIAGSSKKNIRAELHSRTEEAQPPSSNDTPPAQHSQSSRALNKIAPRTISYITSRNPALRRKQARVDLQDENVTVSPNPNNLVVNMFLIPTDAALGLAAIKQLQSRQEDFASTQEVSKPDHDLSKIYESIVKLAPAWGPSDSPRKAWPFDCHSKPSAPEKALSDLPEMPSPVKLAPPAFSGILSPERPAQQANFQKQMSDKNNMRWHPMNRRSDGLLHRIPFFIDEIIRRAYSAMYEEHSHLFKRSKRVVDDCESATGNSNRLCQEPCQASTFQSKPDDALTVAPLKLPTRRLSQATSKIAEDDENVQGSLVVGSVIRLHTPEAGDTSPMSSVDMVSGSVLKVSEEEMETRKLSVAPQLAPIGVGLREKTANEEIDFTDGNWI</sequence>
<gene>
    <name evidence="3" type="ORF">RAG0_06116</name>
</gene>
<keyword evidence="2" id="KW-0472">Membrane</keyword>
<proteinExistence type="predicted"/>
<feature type="compositionally biased region" description="Polar residues" evidence="1">
    <location>
        <begin position="65"/>
        <end position="78"/>
    </location>
</feature>
<evidence type="ECO:0000256" key="1">
    <source>
        <dbReference type="SAM" id="MobiDB-lite"/>
    </source>
</evidence>
<feature type="compositionally biased region" description="Polar residues" evidence="1">
    <location>
        <begin position="286"/>
        <end position="298"/>
    </location>
</feature>
<feature type="compositionally biased region" description="Basic and acidic residues" evidence="1">
    <location>
        <begin position="50"/>
        <end position="60"/>
    </location>
</feature>
<feature type="compositionally biased region" description="Basic and acidic residues" evidence="1">
    <location>
        <begin position="470"/>
        <end position="480"/>
    </location>
</feature>
<protein>
    <submittedName>
        <fullName evidence="3">Uncharacterized protein</fullName>
    </submittedName>
</protein>
<accession>A0A1E1KG37</accession>
<keyword evidence="4" id="KW-1185">Reference proteome</keyword>
<dbReference type="EMBL" id="FJUX01000029">
    <property type="protein sequence ID" value="CZS97015.1"/>
    <property type="molecule type" value="Genomic_DNA"/>
</dbReference>
<feature type="region of interest" description="Disordered" evidence="1">
    <location>
        <begin position="353"/>
        <end position="507"/>
    </location>
</feature>
<feature type="compositionally biased region" description="Basic residues" evidence="1">
    <location>
        <begin position="36"/>
        <end position="49"/>
    </location>
</feature>
<feature type="compositionally biased region" description="Polar residues" evidence="1">
    <location>
        <begin position="412"/>
        <end position="425"/>
    </location>
</feature>
<organism evidence="3 4">
    <name type="scientific">Rhynchosporium agropyri</name>
    <dbReference type="NCBI Taxonomy" id="914238"/>
    <lineage>
        <taxon>Eukaryota</taxon>
        <taxon>Fungi</taxon>
        <taxon>Dikarya</taxon>
        <taxon>Ascomycota</taxon>
        <taxon>Pezizomycotina</taxon>
        <taxon>Leotiomycetes</taxon>
        <taxon>Helotiales</taxon>
        <taxon>Ploettnerulaceae</taxon>
        <taxon>Rhynchosporium</taxon>
    </lineage>
</organism>
<evidence type="ECO:0000313" key="3">
    <source>
        <dbReference type="EMBL" id="CZS97015.1"/>
    </source>
</evidence>
<evidence type="ECO:0000313" key="4">
    <source>
        <dbReference type="Proteomes" id="UP000178912"/>
    </source>
</evidence>
<dbReference type="AlphaFoldDB" id="A0A1E1KG37"/>
<reference evidence="4" key="1">
    <citation type="submission" date="2016-03" db="EMBL/GenBank/DDBJ databases">
        <authorList>
            <person name="Guldener U."/>
        </authorList>
    </citation>
    <scope>NUCLEOTIDE SEQUENCE [LARGE SCALE GENOMIC DNA]</scope>
    <source>
        <strain evidence="4">04CH-RAC-A.6.1</strain>
    </source>
</reference>
<feature type="region of interest" description="Disordered" evidence="1">
    <location>
        <begin position="1"/>
        <end position="81"/>
    </location>
</feature>
<keyword evidence="2" id="KW-0812">Transmembrane</keyword>
<feature type="region of interest" description="Disordered" evidence="1">
    <location>
        <begin position="286"/>
        <end position="305"/>
    </location>
</feature>
<feature type="transmembrane region" description="Helical" evidence="2">
    <location>
        <begin position="144"/>
        <end position="164"/>
    </location>
</feature>